<gene>
    <name evidence="6" type="ordered locus">HCH_05805</name>
</gene>
<dbReference type="PANTHER" id="PTHR11748">
    <property type="entry name" value="D-LACTATE DEHYDROGENASE"/>
    <property type="match status" value="1"/>
</dbReference>
<accession>Q2SA68</accession>
<keyword evidence="2" id="KW-0285">Flavoprotein</keyword>
<dbReference type="Pfam" id="PF01565">
    <property type="entry name" value="FAD_binding_4"/>
    <property type="match status" value="1"/>
</dbReference>
<evidence type="ECO:0000256" key="3">
    <source>
        <dbReference type="ARBA" id="ARBA00022827"/>
    </source>
</evidence>
<dbReference type="Proteomes" id="UP000000238">
    <property type="component" value="Chromosome"/>
</dbReference>
<comment type="cofactor">
    <cofactor evidence="1">
        <name>FAD</name>
        <dbReference type="ChEBI" id="CHEBI:57692"/>
    </cofactor>
</comment>
<keyword evidence="7" id="KW-1185">Reference proteome</keyword>
<dbReference type="NCBIfam" id="NF008439">
    <property type="entry name" value="PRK11282.1"/>
    <property type="match status" value="1"/>
</dbReference>
<dbReference type="SUPFAM" id="SSF55103">
    <property type="entry name" value="FAD-linked oxidases, C-terminal domain"/>
    <property type="match status" value="1"/>
</dbReference>
<evidence type="ECO:0000256" key="2">
    <source>
        <dbReference type="ARBA" id="ARBA00022630"/>
    </source>
</evidence>
<dbReference type="GO" id="GO:0016491">
    <property type="term" value="F:oxidoreductase activity"/>
    <property type="evidence" value="ECO:0007669"/>
    <property type="project" value="UniProtKB-KW"/>
</dbReference>
<dbReference type="EMBL" id="CP000155">
    <property type="protein sequence ID" value="ABC32456.1"/>
    <property type="molecule type" value="Genomic_DNA"/>
</dbReference>
<name>Q2SA68_HAHCH</name>
<dbReference type="STRING" id="349521.HCH_05805"/>
<dbReference type="Pfam" id="PF02913">
    <property type="entry name" value="FAD-oxidase_C"/>
    <property type="match status" value="1"/>
</dbReference>
<dbReference type="SUPFAM" id="SSF56176">
    <property type="entry name" value="FAD-binding/transporter-associated domain-like"/>
    <property type="match status" value="1"/>
</dbReference>
<dbReference type="PROSITE" id="PS51387">
    <property type="entry name" value="FAD_PCMH"/>
    <property type="match status" value="1"/>
</dbReference>
<dbReference type="InterPro" id="IPR016166">
    <property type="entry name" value="FAD-bd_PCMH"/>
</dbReference>
<evidence type="ECO:0000313" key="6">
    <source>
        <dbReference type="EMBL" id="ABC32456.1"/>
    </source>
</evidence>
<evidence type="ECO:0000259" key="5">
    <source>
        <dbReference type="PROSITE" id="PS51387"/>
    </source>
</evidence>
<dbReference type="InterPro" id="IPR006094">
    <property type="entry name" value="Oxid_FAD_bind_N"/>
</dbReference>
<evidence type="ECO:0000313" key="7">
    <source>
        <dbReference type="Proteomes" id="UP000000238"/>
    </source>
</evidence>
<dbReference type="InterPro" id="IPR004113">
    <property type="entry name" value="FAD-bd_oxidored_4_C"/>
</dbReference>
<keyword evidence="4" id="KW-0560">Oxidoreductase</keyword>
<dbReference type="PANTHER" id="PTHR11748:SF103">
    <property type="entry name" value="GLYCOLATE OXIDASE SUBUNIT GLCE"/>
    <property type="match status" value="1"/>
</dbReference>
<dbReference type="KEGG" id="hch:HCH_05805"/>
<reference evidence="6 7" key="1">
    <citation type="journal article" date="2005" name="Nucleic Acids Res.">
        <title>Genomic blueprint of Hahella chejuensis, a marine microbe producing an algicidal agent.</title>
        <authorList>
            <person name="Jeong H."/>
            <person name="Yim J.H."/>
            <person name="Lee C."/>
            <person name="Choi S.-H."/>
            <person name="Park Y.K."/>
            <person name="Yoon S.H."/>
            <person name="Hur C.-G."/>
            <person name="Kang H.-Y."/>
            <person name="Kim D."/>
            <person name="Lee H.H."/>
            <person name="Park K.H."/>
            <person name="Park S.-H."/>
            <person name="Park H.-S."/>
            <person name="Lee H.K."/>
            <person name="Oh T.K."/>
            <person name="Kim J.F."/>
        </authorList>
    </citation>
    <scope>NUCLEOTIDE SEQUENCE [LARGE SCALE GENOMIC DNA]</scope>
    <source>
        <strain evidence="6 7">KCTC 2396</strain>
    </source>
</reference>
<dbReference type="InterPro" id="IPR016171">
    <property type="entry name" value="Vanillyl_alc_oxidase_C-sub2"/>
</dbReference>
<evidence type="ECO:0000256" key="1">
    <source>
        <dbReference type="ARBA" id="ARBA00001974"/>
    </source>
</evidence>
<dbReference type="InterPro" id="IPR036318">
    <property type="entry name" value="FAD-bd_PCMH-like_sf"/>
</dbReference>
<keyword evidence="3" id="KW-0274">FAD</keyword>
<dbReference type="GO" id="GO:0071949">
    <property type="term" value="F:FAD binding"/>
    <property type="evidence" value="ECO:0007669"/>
    <property type="project" value="InterPro"/>
</dbReference>
<organism evidence="6 7">
    <name type="scientific">Hahella chejuensis (strain KCTC 2396)</name>
    <dbReference type="NCBI Taxonomy" id="349521"/>
    <lineage>
        <taxon>Bacteria</taxon>
        <taxon>Pseudomonadati</taxon>
        <taxon>Pseudomonadota</taxon>
        <taxon>Gammaproteobacteria</taxon>
        <taxon>Oceanospirillales</taxon>
        <taxon>Hahellaceae</taxon>
        <taxon>Hahella</taxon>
    </lineage>
</organism>
<dbReference type="OrthoDB" id="9811557at2"/>
<protein>
    <submittedName>
        <fullName evidence="6">FAD/FMN-containing dehydrogenase</fullName>
    </submittedName>
</protein>
<dbReference type="RefSeq" id="WP_011399515.1">
    <property type="nucleotide sequence ID" value="NC_007645.1"/>
</dbReference>
<dbReference type="eggNOG" id="COG0277">
    <property type="taxonomic scope" value="Bacteria"/>
</dbReference>
<proteinExistence type="predicted"/>
<sequence length="352" mass="38392">MTDIADRLVDQVMTAKTASRPLMIRGGGSKTFLGRAAAGETLDMSGHSGVVDYSPSELVITARAGTRIADVRRILDEQSQMLPFEPPEFEGRATLGGALAANTSGPARPWRGSVRDALLGTRIINGKGEHLRFGGVVMKNVAGYDLSRAQCGAMGSLGVITELSIRVIPKPELETTLVQECNEATAINKMIELCRQPRPLSAVCWTGGRLYLRLSGAEQAVASTIGYWGGELLERAADFWRLIQEQTHEFFDGDMPLWRLSVKPSAPPLGNDAPVLLDWGGALRWVRAESSLTAMERYAVSAQGQASLYRHGDRNGEVYHRLSPPLRALHQRLKAALDPDGIFNPGRLYSWL</sequence>
<feature type="domain" description="FAD-binding PCMH-type" evidence="5">
    <location>
        <begin position="1"/>
        <end position="170"/>
    </location>
</feature>
<evidence type="ECO:0000256" key="4">
    <source>
        <dbReference type="ARBA" id="ARBA00023002"/>
    </source>
</evidence>
<dbReference type="AlphaFoldDB" id="Q2SA68"/>
<dbReference type="Gene3D" id="1.10.45.10">
    <property type="entry name" value="Vanillyl-alcohol Oxidase, Chain A, domain 4"/>
    <property type="match status" value="1"/>
</dbReference>
<dbReference type="InterPro" id="IPR016164">
    <property type="entry name" value="FAD-linked_Oxase-like_C"/>
</dbReference>
<dbReference type="InterPro" id="IPR016169">
    <property type="entry name" value="FAD-bd_PCMH_sub2"/>
</dbReference>
<dbReference type="HOGENOM" id="CLU_017779_0_0_6"/>
<dbReference type="Gene3D" id="3.30.465.10">
    <property type="match status" value="1"/>
</dbReference>